<dbReference type="PANTHER" id="PTHR15830">
    <property type="entry name" value="TELOMERE LENGTH REGULATION PROTEIN TEL2 FAMILY MEMBER"/>
    <property type="match status" value="1"/>
</dbReference>
<organism evidence="4 5">
    <name type="scientific">Chaetoceros tenuissimus</name>
    <dbReference type="NCBI Taxonomy" id="426638"/>
    <lineage>
        <taxon>Eukaryota</taxon>
        <taxon>Sar</taxon>
        <taxon>Stramenopiles</taxon>
        <taxon>Ochrophyta</taxon>
        <taxon>Bacillariophyta</taxon>
        <taxon>Coscinodiscophyceae</taxon>
        <taxon>Chaetocerotophycidae</taxon>
        <taxon>Chaetocerotales</taxon>
        <taxon>Chaetocerotaceae</taxon>
        <taxon>Chaetoceros</taxon>
    </lineage>
</organism>
<dbReference type="EMBL" id="BLLK01000051">
    <property type="protein sequence ID" value="GFH56044.1"/>
    <property type="molecule type" value="Genomic_DNA"/>
</dbReference>
<dbReference type="GO" id="GO:0051083">
    <property type="term" value="P:'de novo' cotranslational protein folding"/>
    <property type="evidence" value="ECO:0007669"/>
    <property type="project" value="TreeGrafter"/>
</dbReference>
<accession>A0AAD3HAJ8</accession>
<dbReference type="GO" id="GO:0042162">
    <property type="term" value="F:telomeric DNA binding"/>
    <property type="evidence" value="ECO:0007669"/>
    <property type="project" value="TreeGrafter"/>
</dbReference>
<gene>
    <name evidence="4" type="ORF">CTEN210_12520</name>
</gene>
<sequence>MSEPSTKDEFLSKLEQIHHQSSKDPEKFTNSLKDLHLYLKEQRTHMDESSDKDTYIEFASFILEIHVLRIGSSLEREIQSIIDECLNVCGYNETFRAAISLLKECKLVSEKDVDRKRFILENVLYTIKRILLTEAQNEQFINVAVDIIGLKIFDRHAYTTCVDIISQLPSLISNACFEVKIQLPLWIQKAKYYSRVVYCALHNIFYANDIETSLSMEYAKCLVQKLVHLGMLEFVISGVHHFQLFVMKHESNHNQRIEDGISFISEIYTSLHSPRYVASLLCANIRHVITHQVELIGNKMGLEEVKSICTNDCIPLLEEIWLPILCRSMIRDSFLDIAILAPSLTIEVEYQKIFVMCVVLMLSKVQMEQVEYSDDSSDEEDYAKPMDTCNNNHEEVLGNCLLQVAVIWSGATFVNDVDETRQRHVTLFILYSINQLKQSKTITMTEAIQELTIGVSNRLKVLEASRVDGMFVAEAIANHLGQSLHFDELDPYREGCSGSAKLEESFEENKRATAHDKPKKKNYCRKVTQTIIDPDEEYDSCDDSSTISDSSEDSDYSSDSEWDEDEFIASSNINDDETDLHVVAKPRYLRDCLELLQANGDDHETMCKHHVAFEELPKLVRNQPPDLSDFGISLVNEVFRNENKFDIENFSHLCLDALSSLAVHDERCVAKIQEVVFAQDFSIGKRIDALQVLNHAAYELSGQLKMDETKKEPRHSSSLLPKTRRKGEAIISQNLSNLKLEQGNVEFSKSRRWRQGRPKETVSVRNTFGPRSPYFFYPLMKGFKESKDNTFLWGGENGGILLTQLINTLSNFIYASGFHPNSKVMANDLFELVWPLQFAENPQVRRSILSASLCCLPHLPEEIVVGSILSRPEVLKHLQNTSKKDGDTECRQLSTAILHGLLE</sequence>
<feature type="domain" description="Telomere length regulation protein conserved" evidence="3">
    <location>
        <begin position="586"/>
        <end position="697"/>
    </location>
</feature>
<dbReference type="GO" id="GO:0005829">
    <property type="term" value="C:cytosol"/>
    <property type="evidence" value="ECO:0007669"/>
    <property type="project" value="TreeGrafter"/>
</dbReference>
<dbReference type="PANTHER" id="PTHR15830:SF10">
    <property type="entry name" value="TELOMERE LENGTH REGULATION PROTEIN TEL2 HOMOLOG"/>
    <property type="match status" value="1"/>
</dbReference>
<reference evidence="4 5" key="1">
    <citation type="journal article" date="2021" name="Sci. Rep.">
        <title>The genome of the diatom Chaetoceros tenuissimus carries an ancient integrated fragment of an extant virus.</title>
        <authorList>
            <person name="Hongo Y."/>
            <person name="Kimura K."/>
            <person name="Takaki Y."/>
            <person name="Yoshida Y."/>
            <person name="Baba S."/>
            <person name="Kobayashi G."/>
            <person name="Nagasaki K."/>
            <person name="Hano T."/>
            <person name="Tomaru Y."/>
        </authorList>
    </citation>
    <scope>NUCLEOTIDE SEQUENCE [LARGE SCALE GENOMIC DNA]</scope>
    <source>
        <strain evidence="4 5">NIES-3715</strain>
    </source>
</reference>
<comment type="similarity">
    <text evidence="1">Belongs to the TEL2 family.</text>
</comment>
<feature type="compositionally biased region" description="Acidic residues" evidence="2">
    <location>
        <begin position="550"/>
        <end position="561"/>
    </location>
</feature>
<name>A0AAD3HAJ8_9STRA</name>
<feature type="compositionally biased region" description="Basic and acidic residues" evidence="2">
    <location>
        <begin position="705"/>
        <end position="715"/>
    </location>
</feature>
<evidence type="ECO:0000256" key="1">
    <source>
        <dbReference type="ARBA" id="ARBA00006133"/>
    </source>
</evidence>
<keyword evidence="5" id="KW-1185">Reference proteome</keyword>
<evidence type="ECO:0000256" key="2">
    <source>
        <dbReference type="SAM" id="MobiDB-lite"/>
    </source>
</evidence>
<proteinExistence type="inferred from homology"/>
<evidence type="ECO:0000259" key="3">
    <source>
        <dbReference type="Pfam" id="PF10193"/>
    </source>
</evidence>
<evidence type="ECO:0000313" key="5">
    <source>
        <dbReference type="Proteomes" id="UP001054902"/>
    </source>
</evidence>
<dbReference type="InterPro" id="IPR051970">
    <property type="entry name" value="TEL2_Regulation"/>
</dbReference>
<protein>
    <recommendedName>
        <fullName evidence="3">Telomere length regulation protein conserved domain-containing protein</fullName>
    </recommendedName>
</protein>
<evidence type="ECO:0000313" key="4">
    <source>
        <dbReference type="EMBL" id="GFH56044.1"/>
    </source>
</evidence>
<dbReference type="InterPro" id="IPR019337">
    <property type="entry name" value="Telomere_length_regulation_dom"/>
</dbReference>
<feature type="region of interest" description="Disordered" evidence="2">
    <location>
        <begin position="535"/>
        <end position="561"/>
    </location>
</feature>
<dbReference type="InterPro" id="IPR038528">
    <property type="entry name" value="TEL2_C_sf"/>
</dbReference>
<feature type="region of interest" description="Disordered" evidence="2">
    <location>
        <begin position="704"/>
        <end position="723"/>
    </location>
</feature>
<dbReference type="Proteomes" id="UP001054902">
    <property type="component" value="Unassembled WGS sequence"/>
</dbReference>
<dbReference type="AlphaFoldDB" id="A0AAD3HAJ8"/>
<dbReference type="GO" id="GO:0051879">
    <property type="term" value="F:Hsp90 protein binding"/>
    <property type="evidence" value="ECO:0007669"/>
    <property type="project" value="TreeGrafter"/>
</dbReference>
<dbReference type="Gene3D" id="1.25.40.720">
    <property type="entry name" value="Telomere length regulation protein 2, C-terminal domain"/>
    <property type="match status" value="2"/>
</dbReference>
<comment type="caution">
    <text evidence="4">The sequence shown here is derived from an EMBL/GenBank/DDBJ whole genome shotgun (WGS) entry which is preliminary data.</text>
</comment>
<dbReference type="Pfam" id="PF10193">
    <property type="entry name" value="Telomere_reg-2"/>
    <property type="match status" value="1"/>
</dbReference>